<organism evidence="2 3">
    <name type="scientific">Emericella nidulans (strain FGSC A4 / ATCC 38163 / CBS 112.46 / NRRL 194 / M139)</name>
    <name type="common">Aspergillus nidulans</name>
    <dbReference type="NCBI Taxonomy" id="227321"/>
    <lineage>
        <taxon>Eukaryota</taxon>
        <taxon>Fungi</taxon>
        <taxon>Dikarya</taxon>
        <taxon>Ascomycota</taxon>
        <taxon>Pezizomycotina</taxon>
        <taxon>Eurotiomycetes</taxon>
        <taxon>Eurotiomycetidae</taxon>
        <taxon>Eurotiales</taxon>
        <taxon>Aspergillaceae</taxon>
        <taxon>Aspergillus</taxon>
        <taxon>Aspergillus subgen. Nidulantes</taxon>
    </lineage>
</organism>
<dbReference type="GeneID" id="74897027"/>
<dbReference type="AlphaFoldDB" id="C8V8A0"/>
<dbReference type="VEuPathDB" id="FungiDB:AN11442"/>
<dbReference type="InParanoid" id="C8V8A0"/>
<feature type="region of interest" description="Disordered" evidence="1">
    <location>
        <begin position="47"/>
        <end position="72"/>
    </location>
</feature>
<accession>C8V8A0</accession>
<dbReference type="EMBL" id="BN001303">
    <property type="protein sequence ID" value="CBF77320.1"/>
    <property type="molecule type" value="Genomic_DNA"/>
</dbReference>
<dbReference type="KEGG" id="ani:ANIA_11442"/>
<sequence>MVGGAWCAPRPCSHVFRTVLAGYAPDDTRTQSSCAFSSTSFQSIREEDELGANPAPKDGITWAVASSPSSGE</sequence>
<reference evidence="3" key="2">
    <citation type="journal article" date="2009" name="Fungal Genet. Biol.">
        <title>The 2008 update of the Aspergillus nidulans genome annotation: a community effort.</title>
        <authorList>
            <person name="Wortman J.R."/>
            <person name="Gilsenan J.M."/>
            <person name="Joardar V."/>
            <person name="Deegan J."/>
            <person name="Clutterbuck J."/>
            <person name="Andersen M.R."/>
            <person name="Archer D."/>
            <person name="Bencina M."/>
            <person name="Braus G."/>
            <person name="Coutinho P."/>
            <person name="von Dohren H."/>
            <person name="Doonan J."/>
            <person name="Driessen A.J."/>
            <person name="Durek P."/>
            <person name="Espeso E."/>
            <person name="Fekete E."/>
            <person name="Flipphi M."/>
            <person name="Estrada C.G."/>
            <person name="Geysens S."/>
            <person name="Goldman G."/>
            <person name="de Groot P.W."/>
            <person name="Hansen K."/>
            <person name="Harris S.D."/>
            <person name="Heinekamp T."/>
            <person name="Helmstaedt K."/>
            <person name="Henrissat B."/>
            <person name="Hofmann G."/>
            <person name="Homan T."/>
            <person name="Horio T."/>
            <person name="Horiuchi H."/>
            <person name="James S."/>
            <person name="Jones M."/>
            <person name="Karaffa L."/>
            <person name="Karanyi Z."/>
            <person name="Kato M."/>
            <person name="Keller N."/>
            <person name="Kelly D.E."/>
            <person name="Kiel J.A."/>
            <person name="Kim J.M."/>
            <person name="van der Klei I.J."/>
            <person name="Klis F.M."/>
            <person name="Kovalchuk A."/>
            <person name="Krasevec N."/>
            <person name="Kubicek C.P."/>
            <person name="Liu B."/>
            <person name="Maccabe A."/>
            <person name="Meyer V."/>
            <person name="Mirabito P."/>
            <person name="Miskei M."/>
            <person name="Mos M."/>
            <person name="Mullins J."/>
            <person name="Nelson D.R."/>
            <person name="Nielsen J."/>
            <person name="Oakley B.R."/>
            <person name="Osmani S.A."/>
            <person name="Pakula T."/>
            <person name="Paszewski A."/>
            <person name="Paulsen I."/>
            <person name="Pilsyk S."/>
            <person name="Pocsi I."/>
            <person name="Punt P.J."/>
            <person name="Ram A.F."/>
            <person name="Ren Q."/>
            <person name="Robellet X."/>
            <person name="Robson G."/>
            <person name="Seiboth B."/>
            <person name="van Solingen P."/>
            <person name="Specht T."/>
            <person name="Sun J."/>
            <person name="Taheri-Talesh N."/>
            <person name="Takeshita N."/>
            <person name="Ussery D."/>
            <person name="vanKuyk P.A."/>
            <person name="Visser H."/>
            <person name="van de Vondervoort P.J."/>
            <person name="de Vries R.P."/>
            <person name="Walton J."/>
            <person name="Xiang X."/>
            <person name="Xiong Y."/>
            <person name="Zeng A.P."/>
            <person name="Brandt B.W."/>
            <person name="Cornell M.J."/>
            <person name="van den Hondel C.A."/>
            <person name="Visser J."/>
            <person name="Oliver S.G."/>
            <person name="Turner G."/>
        </authorList>
    </citation>
    <scope>GENOME REANNOTATION</scope>
    <source>
        <strain evidence="3">FGSC A4 / ATCC 38163 / CBS 112.46 / NRRL 194 / M139</strain>
    </source>
</reference>
<evidence type="ECO:0000313" key="2">
    <source>
        <dbReference type="EMBL" id="CBF77320.1"/>
    </source>
</evidence>
<gene>
    <name evidence="2" type="ORF">ANIA_11442</name>
</gene>
<dbReference type="HOGENOM" id="CLU_2722211_0_0_1"/>
<keyword evidence="3" id="KW-1185">Reference proteome</keyword>
<proteinExistence type="predicted"/>
<protein>
    <submittedName>
        <fullName evidence="2">Uncharacterized protein</fullName>
    </submittedName>
</protein>
<dbReference type="RefSeq" id="XP_050467700.1">
    <property type="nucleotide sequence ID" value="XM_050611704.1"/>
</dbReference>
<evidence type="ECO:0000256" key="1">
    <source>
        <dbReference type="SAM" id="MobiDB-lite"/>
    </source>
</evidence>
<evidence type="ECO:0000313" key="3">
    <source>
        <dbReference type="Proteomes" id="UP000000560"/>
    </source>
</evidence>
<dbReference type="Proteomes" id="UP000000560">
    <property type="component" value="Chromosome III"/>
</dbReference>
<reference evidence="3" key="1">
    <citation type="journal article" date="2005" name="Nature">
        <title>Sequencing of Aspergillus nidulans and comparative analysis with A. fumigatus and A. oryzae.</title>
        <authorList>
            <person name="Galagan J.E."/>
            <person name="Calvo S.E."/>
            <person name="Cuomo C."/>
            <person name="Ma L.J."/>
            <person name="Wortman J.R."/>
            <person name="Batzoglou S."/>
            <person name="Lee S.I."/>
            <person name="Basturkmen M."/>
            <person name="Spevak C.C."/>
            <person name="Clutterbuck J."/>
            <person name="Kapitonov V."/>
            <person name="Jurka J."/>
            <person name="Scazzocchio C."/>
            <person name="Farman M."/>
            <person name="Butler J."/>
            <person name="Purcell S."/>
            <person name="Harris S."/>
            <person name="Braus G.H."/>
            <person name="Draht O."/>
            <person name="Busch S."/>
            <person name="D'Enfert C."/>
            <person name="Bouchier C."/>
            <person name="Goldman G.H."/>
            <person name="Bell-Pedersen D."/>
            <person name="Griffiths-Jones S."/>
            <person name="Doonan J.H."/>
            <person name="Yu J."/>
            <person name="Vienken K."/>
            <person name="Pain A."/>
            <person name="Freitag M."/>
            <person name="Selker E.U."/>
            <person name="Archer D.B."/>
            <person name="Penalva M.A."/>
            <person name="Oakley B.R."/>
            <person name="Momany M."/>
            <person name="Tanaka T."/>
            <person name="Kumagai T."/>
            <person name="Asai K."/>
            <person name="Machida M."/>
            <person name="Nierman W.C."/>
            <person name="Denning D.W."/>
            <person name="Caddick M."/>
            <person name="Hynes M."/>
            <person name="Paoletti M."/>
            <person name="Fischer R."/>
            <person name="Miller B."/>
            <person name="Dyer P."/>
            <person name="Sachs M.S."/>
            <person name="Osmani S.A."/>
            <person name="Birren B.W."/>
        </authorList>
    </citation>
    <scope>NUCLEOTIDE SEQUENCE [LARGE SCALE GENOMIC DNA]</scope>
    <source>
        <strain evidence="3">FGSC A4 / ATCC 38163 / CBS 112.46 / NRRL 194 / M139</strain>
    </source>
</reference>
<name>C8V8A0_EMENI</name>